<comment type="caution">
    <text evidence="1">The sequence shown here is derived from an EMBL/GenBank/DDBJ whole genome shotgun (WGS) entry which is preliminary data.</text>
</comment>
<protein>
    <submittedName>
        <fullName evidence="1">Uncharacterized protein</fullName>
    </submittedName>
</protein>
<organism evidence="1 2">
    <name type="scientific">Actinomadura rudentiformis</name>
    <dbReference type="NCBI Taxonomy" id="359158"/>
    <lineage>
        <taxon>Bacteria</taxon>
        <taxon>Bacillati</taxon>
        <taxon>Actinomycetota</taxon>
        <taxon>Actinomycetes</taxon>
        <taxon>Streptosporangiales</taxon>
        <taxon>Thermomonosporaceae</taxon>
        <taxon>Actinomadura</taxon>
    </lineage>
</organism>
<reference evidence="1 2" key="1">
    <citation type="submission" date="2019-09" db="EMBL/GenBank/DDBJ databases">
        <title>Actinomadura physcomitrii sp. nov., a novel actinomycete isolated from moss [Physcomitrium sphaericum (Ludw) Fuernr].</title>
        <authorList>
            <person name="Zhuang X."/>
            <person name="Liu C."/>
        </authorList>
    </citation>
    <scope>NUCLEOTIDE SEQUENCE [LARGE SCALE GENOMIC DNA]</scope>
    <source>
        <strain evidence="1 2">HMC1</strain>
    </source>
</reference>
<name>A0A6H9YLV9_9ACTN</name>
<dbReference type="Proteomes" id="UP000468735">
    <property type="component" value="Unassembled WGS sequence"/>
</dbReference>
<accession>A0A6H9YLV9</accession>
<dbReference type="OrthoDB" id="9803333at2"/>
<proteinExistence type="predicted"/>
<keyword evidence="2" id="KW-1185">Reference proteome</keyword>
<sequence length="70" mass="7959">MSLVMHPFLKKTVSRDLLDELTSREAFDHPVEPGDEVADWVVLLADGMSSYMTEKACRSATGTRSEEERW</sequence>
<evidence type="ECO:0000313" key="1">
    <source>
        <dbReference type="EMBL" id="KAB2344136.1"/>
    </source>
</evidence>
<dbReference type="RefSeq" id="WP_151565764.1">
    <property type="nucleotide sequence ID" value="NZ_WBMT01000017.1"/>
</dbReference>
<evidence type="ECO:0000313" key="2">
    <source>
        <dbReference type="Proteomes" id="UP000468735"/>
    </source>
</evidence>
<dbReference type="AlphaFoldDB" id="A0A6H9YLV9"/>
<dbReference type="EMBL" id="WBMT01000017">
    <property type="protein sequence ID" value="KAB2344136.1"/>
    <property type="molecule type" value="Genomic_DNA"/>
</dbReference>
<gene>
    <name evidence="1" type="ORF">F8566_33035</name>
</gene>